<evidence type="ECO:0000256" key="4">
    <source>
        <dbReference type="ARBA" id="ARBA00024346"/>
    </source>
</evidence>
<evidence type="ECO:0000256" key="2">
    <source>
        <dbReference type="ARBA" id="ARBA00022679"/>
    </source>
</evidence>
<dbReference type="RefSeq" id="WP_055402163.1">
    <property type="nucleotide sequence ID" value="NZ_JAMXAX010000186.1"/>
</dbReference>
<reference evidence="9" key="1">
    <citation type="journal article" date="2019" name="Int. J. Syst. Evol. Microbiol.">
        <title>The Global Catalogue of Microorganisms (GCM) 10K type strain sequencing project: providing services to taxonomists for standard genome sequencing and annotation.</title>
        <authorList>
            <consortium name="The Broad Institute Genomics Platform"/>
            <consortium name="The Broad Institute Genome Sequencing Center for Infectious Disease"/>
            <person name="Wu L."/>
            <person name="Ma J."/>
        </authorList>
    </citation>
    <scope>NUCLEOTIDE SEQUENCE [LARGE SCALE GENOMIC DNA]</scope>
    <source>
        <strain evidence="9">CCUG 2113</strain>
    </source>
</reference>
<keyword evidence="2" id="KW-0808">Transferase</keyword>
<accession>A0ABV8DBV5</accession>
<keyword evidence="9" id="KW-1185">Reference proteome</keyword>
<dbReference type="Proteomes" id="UP001595693">
    <property type="component" value="Unassembled WGS sequence"/>
</dbReference>
<comment type="catalytic activity">
    <reaction evidence="7">
        <text>dTDP-beta-L-rhamnose + L-arginyl-[protein] = N(omega)-(alpha-L-rhamnosyl)-L-arginyl-[protein] + dTDP + H(+)</text>
        <dbReference type="Rhea" id="RHEA:66692"/>
        <dbReference type="Rhea" id="RHEA-COMP:10532"/>
        <dbReference type="Rhea" id="RHEA-COMP:17096"/>
        <dbReference type="ChEBI" id="CHEBI:15378"/>
        <dbReference type="ChEBI" id="CHEBI:29965"/>
        <dbReference type="ChEBI" id="CHEBI:57510"/>
        <dbReference type="ChEBI" id="CHEBI:58369"/>
        <dbReference type="ChEBI" id="CHEBI:167445"/>
    </reaction>
    <physiologicalReaction direction="left-to-right" evidence="7">
        <dbReference type="Rhea" id="RHEA:66693"/>
    </physiologicalReaction>
</comment>
<evidence type="ECO:0000256" key="7">
    <source>
        <dbReference type="ARBA" id="ARBA00048472"/>
    </source>
</evidence>
<evidence type="ECO:0000256" key="1">
    <source>
        <dbReference type="ARBA" id="ARBA00022676"/>
    </source>
</evidence>
<comment type="function">
    <text evidence="3">Protein-arginine rhamnosyltransferase that catalyzes the transfer of a single rhamnose to elongation factor P (EF-P) on 'Lys-32', a modification required for EF-P-dependent rescue of polyproline stalled ribosomes.</text>
</comment>
<proteinExistence type="inferred from homology"/>
<evidence type="ECO:0000313" key="8">
    <source>
        <dbReference type="EMBL" id="MFC3935707.1"/>
    </source>
</evidence>
<evidence type="ECO:0000313" key="9">
    <source>
        <dbReference type="Proteomes" id="UP001595693"/>
    </source>
</evidence>
<dbReference type="NCBIfam" id="TIGR03837">
    <property type="entry name" value="efp_Arg_rhamno"/>
    <property type="match status" value="1"/>
</dbReference>
<evidence type="ECO:0000256" key="5">
    <source>
        <dbReference type="ARBA" id="ARBA00024416"/>
    </source>
</evidence>
<organism evidence="8 9">
    <name type="scientific">Acidovorax facilis</name>
    <dbReference type="NCBI Taxonomy" id="12917"/>
    <lineage>
        <taxon>Bacteria</taxon>
        <taxon>Pseudomonadati</taxon>
        <taxon>Pseudomonadota</taxon>
        <taxon>Betaproteobacteria</taxon>
        <taxon>Burkholderiales</taxon>
        <taxon>Comamonadaceae</taxon>
        <taxon>Acidovorax</taxon>
    </lineage>
</organism>
<dbReference type="EMBL" id="JBHSAJ010000037">
    <property type="protein sequence ID" value="MFC3935707.1"/>
    <property type="molecule type" value="Genomic_DNA"/>
</dbReference>
<comment type="similarity">
    <text evidence="4">Belongs to the glycosyltransferase 104 family.</text>
</comment>
<name>A0ABV8DBV5_9BURK</name>
<protein>
    <recommendedName>
        <fullName evidence="5">Protein-arginine rhamnosyltransferase</fullName>
    </recommendedName>
    <alternativeName>
        <fullName evidence="6">EF-P arginine rhamnosyltransferase</fullName>
    </alternativeName>
</protein>
<keyword evidence="8" id="KW-0251">Elongation factor</keyword>
<sequence length="384" mass="43055">MSRPLPPLQWDVFCRVIDNFGDIGVCWRLVAQLAALGHRVRLWVDDASALQWMAPQGCPGVELRAWGSPPPSPEEPAPDVMVEAFGCDIAPEFIAYSAYPSSAKGQKYSKPVWINLEYLSAEAYVERNHRLPSPILSGPAAGWTRWFFYPGFTPATGGLLREPDLMARREAFDRSAWRAEHAAAFGLGDGCSEQRWVSLFCYEPAALPELLRHSQTRPTQLLVTPGRPTAAVRAALAEGCDQNIGQIGLQRLSEKREQLSISYLPHRPQPAFDEMLWACDFNAVRGEDSLVRALWAGQAFVWQIYPQHDNAHHDKLWAFLDWLQAPASLRQFHATWNGLDAEPLQWPGDDTLAEWTACTQAARARLLMQDNLVAQLLGFVAEKR</sequence>
<comment type="caution">
    <text evidence="8">The sequence shown here is derived from an EMBL/GenBank/DDBJ whole genome shotgun (WGS) entry which is preliminary data.</text>
</comment>
<dbReference type="InterPro" id="IPR016633">
    <property type="entry name" value="EarP"/>
</dbReference>
<evidence type="ECO:0000256" key="3">
    <source>
        <dbReference type="ARBA" id="ARBA00024303"/>
    </source>
</evidence>
<keyword evidence="8" id="KW-0648">Protein biosynthesis</keyword>
<dbReference type="Pfam" id="PF10093">
    <property type="entry name" value="EarP"/>
    <property type="match status" value="1"/>
</dbReference>
<keyword evidence="1" id="KW-0328">Glycosyltransferase</keyword>
<evidence type="ECO:0000256" key="6">
    <source>
        <dbReference type="ARBA" id="ARBA00030025"/>
    </source>
</evidence>
<gene>
    <name evidence="8" type="primary">earP</name>
    <name evidence="8" type="ORF">ACFOW3_13895</name>
</gene>
<dbReference type="GO" id="GO:0003746">
    <property type="term" value="F:translation elongation factor activity"/>
    <property type="evidence" value="ECO:0007669"/>
    <property type="project" value="UniProtKB-KW"/>
</dbReference>